<dbReference type="Proteomes" id="UP000000759">
    <property type="component" value="Chromosome 21"/>
</dbReference>
<dbReference type="KEGG" id="pti:PHATRDRAFT_39996"/>
<sequence>MSCSVEFGLYAVDFGFLNETKRQTNSHVLPLCCSTGGRNNQHPGNDKLRLMAKHCTRVYHVAQKKQKAAIAKLLVKQIHNLCPSGRFLKQEYREWRIVSESVAREKACQCLRDAIAVMRNEVVSSPLSKYCQSHSKIRAPLEDKTYLVKEGHFHTNGGAALSMTTKPLNCVADTPTPVCLEQGNGPSMPFRAVPAPQLYQATKTSFMDTQLSNYKNHQETVKWSRSMELRTIAGSPITGKVNSRNRATKELRASLSNHIPPPSNPSNTFCSNKFQNIEPIPLSPRSNCCASHFPKSSDTPNYERYTGEAGTCAYTVLDTTVFDVERLPAYLDPHKSSYFYRK</sequence>
<reference evidence="3" key="2">
    <citation type="submission" date="2008-08" db="EMBL/GenBank/DDBJ databases">
        <authorList>
            <consortium name="Diatom Consortium"/>
            <person name="Grigoriev I."/>
            <person name="Grimwood J."/>
            <person name="Kuo A."/>
            <person name="Otillar R.P."/>
            <person name="Salamov A."/>
            <person name="Detter J.C."/>
            <person name="Lindquist E."/>
            <person name="Shapiro H."/>
            <person name="Lucas S."/>
            <person name="Glavina del Rio T."/>
            <person name="Pitluck S."/>
            <person name="Rokhsar D."/>
            <person name="Bowler C."/>
        </authorList>
    </citation>
    <scope>GENOME REANNOTATION</scope>
    <source>
        <strain evidence="3">CCAP 1055/1</strain>
    </source>
</reference>
<dbReference type="GeneID" id="7195482"/>
<proteinExistence type="predicted"/>
<evidence type="ECO:0000259" key="1">
    <source>
        <dbReference type="Pfam" id="PF20710"/>
    </source>
</evidence>
<dbReference type="InterPro" id="IPR049227">
    <property type="entry name" value="DUF6824"/>
</dbReference>
<keyword evidence="3" id="KW-1185">Reference proteome</keyword>
<feature type="domain" description="DUF6824" evidence="1">
    <location>
        <begin position="32"/>
        <end position="113"/>
    </location>
</feature>
<accession>B7GA69</accession>
<evidence type="ECO:0000313" key="3">
    <source>
        <dbReference type="Proteomes" id="UP000000759"/>
    </source>
</evidence>
<gene>
    <name evidence="2" type="ORF">PHATRDRAFT_39996</name>
</gene>
<dbReference type="EMBL" id="CM000623">
    <property type="protein sequence ID" value="EEC44564.1"/>
    <property type="molecule type" value="Genomic_DNA"/>
</dbReference>
<dbReference type="RefSeq" id="XP_002183895.1">
    <property type="nucleotide sequence ID" value="XM_002183859.1"/>
</dbReference>
<dbReference type="Pfam" id="PF20710">
    <property type="entry name" value="DUF6824"/>
    <property type="match status" value="1"/>
</dbReference>
<dbReference type="InParanoid" id="B7GA69"/>
<dbReference type="AlphaFoldDB" id="B7GA69"/>
<evidence type="ECO:0000313" key="2">
    <source>
        <dbReference type="EMBL" id="EEC44564.1"/>
    </source>
</evidence>
<protein>
    <recommendedName>
        <fullName evidence="1">DUF6824 domain-containing protein</fullName>
    </recommendedName>
</protein>
<dbReference type="PaxDb" id="2850-Phatr39996"/>
<reference evidence="2 3" key="1">
    <citation type="journal article" date="2008" name="Nature">
        <title>The Phaeodactylum genome reveals the evolutionary history of diatom genomes.</title>
        <authorList>
            <person name="Bowler C."/>
            <person name="Allen A.E."/>
            <person name="Badger J.H."/>
            <person name="Grimwood J."/>
            <person name="Jabbari K."/>
            <person name="Kuo A."/>
            <person name="Maheswari U."/>
            <person name="Martens C."/>
            <person name="Maumus F."/>
            <person name="Otillar R.P."/>
            <person name="Rayko E."/>
            <person name="Salamov A."/>
            <person name="Vandepoele K."/>
            <person name="Beszteri B."/>
            <person name="Gruber A."/>
            <person name="Heijde M."/>
            <person name="Katinka M."/>
            <person name="Mock T."/>
            <person name="Valentin K."/>
            <person name="Verret F."/>
            <person name="Berges J.A."/>
            <person name="Brownlee C."/>
            <person name="Cadoret J.P."/>
            <person name="Chiovitti A."/>
            <person name="Choi C.J."/>
            <person name="Coesel S."/>
            <person name="De Martino A."/>
            <person name="Detter J.C."/>
            <person name="Durkin C."/>
            <person name="Falciatore A."/>
            <person name="Fournet J."/>
            <person name="Haruta M."/>
            <person name="Huysman M.J."/>
            <person name="Jenkins B.D."/>
            <person name="Jiroutova K."/>
            <person name="Jorgensen R.E."/>
            <person name="Joubert Y."/>
            <person name="Kaplan A."/>
            <person name="Kroger N."/>
            <person name="Kroth P.G."/>
            <person name="La Roche J."/>
            <person name="Lindquist E."/>
            <person name="Lommer M."/>
            <person name="Martin-Jezequel V."/>
            <person name="Lopez P.J."/>
            <person name="Lucas S."/>
            <person name="Mangogna M."/>
            <person name="McGinnis K."/>
            <person name="Medlin L.K."/>
            <person name="Montsant A."/>
            <person name="Oudot-Le Secq M.P."/>
            <person name="Napoli C."/>
            <person name="Obornik M."/>
            <person name="Parker M.S."/>
            <person name="Petit J.L."/>
            <person name="Porcel B.M."/>
            <person name="Poulsen N."/>
            <person name="Robison M."/>
            <person name="Rychlewski L."/>
            <person name="Rynearson T.A."/>
            <person name="Schmutz J."/>
            <person name="Shapiro H."/>
            <person name="Siaut M."/>
            <person name="Stanley M."/>
            <person name="Sussman M.R."/>
            <person name="Taylor A.R."/>
            <person name="Vardi A."/>
            <person name="von Dassow P."/>
            <person name="Vyverman W."/>
            <person name="Willis A."/>
            <person name="Wyrwicz L.S."/>
            <person name="Rokhsar D.S."/>
            <person name="Weissenbach J."/>
            <person name="Armbrust E.V."/>
            <person name="Green B.R."/>
            <person name="Van de Peer Y."/>
            <person name="Grigoriev I.V."/>
        </authorList>
    </citation>
    <scope>NUCLEOTIDE SEQUENCE [LARGE SCALE GENOMIC DNA]</scope>
    <source>
        <strain evidence="2 3">CCAP 1055/1</strain>
    </source>
</reference>
<organism evidence="2 3">
    <name type="scientific">Phaeodactylum tricornutum (strain CCAP 1055/1)</name>
    <dbReference type="NCBI Taxonomy" id="556484"/>
    <lineage>
        <taxon>Eukaryota</taxon>
        <taxon>Sar</taxon>
        <taxon>Stramenopiles</taxon>
        <taxon>Ochrophyta</taxon>
        <taxon>Bacillariophyta</taxon>
        <taxon>Bacillariophyceae</taxon>
        <taxon>Bacillariophycidae</taxon>
        <taxon>Naviculales</taxon>
        <taxon>Phaeodactylaceae</taxon>
        <taxon>Phaeodactylum</taxon>
    </lineage>
</organism>
<name>B7GA69_PHATC</name>